<gene>
    <name evidence="3" type="ORF">E3O23_14785</name>
</gene>
<dbReference type="PANTHER" id="PTHR43866">
    <property type="entry name" value="MALONATE-SEMIALDEHYDE DEHYDROGENASE"/>
    <property type="match status" value="1"/>
</dbReference>
<dbReference type="InterPro" id="IPR015590">
    <property type="entry name" value="Aldehyde_DH_dom"/>
</dbReference>
<dbReference type="GO" id="GO:0004491">
    <property type="term" value="F:methylmalonate-semialdehyde dehydrogenase (acylating, NAD) activity"/>
    <property type="evidence" value="ECO:0007669"/>
    <property type="project" value="InterPro"/>
</dbReference>
<keyword evidence="4" id="KW-1185">Reference proteome</keyword>
<protein>
    <submittedName>
        <fullName evidence="3">Aldehyde dehydrogenase family protein</fullName>
    </submittedName>
</protein>
<dbReference type="RefSeq" id="WP_134492298.1">
    <property type="nucleotide sequence ID" value="NZ_SOEZ01000072.1"/>
</dbReference>
<evidence type="ECO:0000313" key="4">
    <source>
        <dbReference type="Proteomes" id="UP000297866"/>
    </source>
</evidence>
<evidence type="ECO:0000256" key="1">
    <source>
        <dbReference type="ARBA" id="ARBA00023002"/>
    </source>
</evidence>
<dbReference type="Gene3D" id="3.40.605.10">
    <property type="entry name" value="Aldehyde Dehydrogenase, Chain A, domain 1"/>
    <property type="match status" value="1"/>
</dbReference>
<dbReference type="AlphaFoldDB" id="A0A4R8UDC3"/>
<dbReference type="GO" id="GO:0006574">
    <property type="term" value="P:L-valine catabolic process"/>
    <property type="evidence" value="ECO:0007669"/>
    <property type="project" value="TreeGrafter"/>
</dbReference>
<accession>A0A4R8UDC3</accession>
<dbReference type="SUPFAM" id="SSF53720">
    <property type="entry name" value="ALDH-like"/>
    <property type="match status" value="1"/>
</dbReference>
<dbReference type="Proteomes" id="UP000297866">
    <property type="component" value="Unassembled WGS sequence"/>
</dbReference>
<comment type="caution">
    <text evidence="3">The sequence shown here is derived from an EMBL/GenBank/DDBJ whole genome shotgun (WGS) entry which is preliminary data.</text>
</comment>
<name>A0A4R8UDC3_9MICO</name>
<feature type="domain" description="Aldehyde dehydrogenase" evidence="2">
    <location>
        <begin position="20"/>
        <end position="83"/>
    </location>
</feature>
<keyword evidence="1" id="KW-0560">Oxidoreductase</keyword>
<organism evidence="3 4">
    <name type="scientific">Cryobacterium tagatosivorans</name>
    <dbReference type="NCBI Taxonomy" id="1259199"/>
    <lineage>
        <taxon>Bacteria</taxon>
        <taxon>Bacillati</taxon>
        <taxon>Actinomycetota</taxon>
        <taxon>Actinomycetes</taxon>
        <taxon>Micrococcales</taxon>
        <taxon>Microbacteriaceae</taxon>
        <taxon>Cryobacterium</taxon>
    </lineage>
</organism>
<sequence>MNAIPTVSHWIDGAAAAGTSTRTAPVFNPATGQVARNVSLASTADVDVAVASALAAFPAWRDTSQAKRQTILFNFRELLNARK</sequence>
<dbReference type="InterPro" id="IPR016161">
    <property type="entry name" value="Ald_DH/histidinol_DH"/>
</dbReference>
<evidence type="ECO:0000259" key="2">
    <source>
        <dbReference type="Pfam" id="PF00171"/>
    </source>
</evidence>
<evidence type="ECO:0000313" key="3">
    <source>
        <dbReference type="EMBL" id="TFB47547.1"/>
    </source>
</evidence>
<dbReference type="Pfam" id="PF00171">
    <property type="entry name" value="Aldedh"/>
    <property type="match status" value="1"/>
</dbReference>
<dbReference type="GO" id="GO:0006210">
    <property type="term" value="P:thymine catabolic process"/>
    <property type="evidence" value="ECO:0007669"/>
    <property type="project" value="TreeGrafter"/>
</dbReference>
<proteinExistence type="predicted"/>
<feature type="non-terminal residue" evidence="3">
    <location>
        <position position="83"/>
    </location>
</feature>
<dbReference type="InterPro" id="IPR016162">
    <property type="entry name" value="Ald_DH_N"/>
</dbReference>
<dbReference type="PANTHER" id="PTHR43866:SF4">
    <property type="entry name" value="MALONATE-SEMIALDEHYDE DEHYDROGENASE"/>
    <property type="match status" value="1"/>
</dbReference>
<reference evidence="3 4" key="1">
    <citation type="submission" date="2019-03" db="EMBL/GenBank/DDBJ databases">
        <title>Genomics of glacier-inhabiting Cryobacterium strains.</title>
        <authorList>
            <person name="Liu Q."/>
            <person name="Xin Y.-H."/>
        </authorList>
    </citation>
    <scope>NUCLEOTIDE SEQUENCE [LARGE SCALE GENOMIC DNA]</scope>
    <source>
        <strain evidence="3 4">Sr47</strain>
    </source>
</reference>
<dbReference type="EMBL" id="SOEZ01000072">
    <property type="protein sequence ID" value="TFB47547.1"/>
    <property type="molecule type" value="Genomic_DNA"/>
</dbReference>
<dbReference type="InterPro" id="IPR010061">
    <property type="entry name" value="MeMal-semiAld_DH"/>
</dbReference>